<dbReference type="Gene3D" id="3.80.30.30">
    <property type="match status" value="1"/>
</dbReference>
<dbReference type="eggNOG" id="COG1533">
    <property type="taxonomic scope" value="Bacteria"/>
</dbReference>
<dbReference type="PANTHER" id="PTHR37822">
    <property type="entry name" value="SPORE PHOTOPRODUCT LYASE-RELATED"/>
    <property type="match status" value="1"/>
</dbReference>
<dbReference type="Proteomes" id="UP000011721">
    <property type="component" value="Chromosome"/>
</dbReference>
<dbReference type="GO" id="GO:1904047">
    <property type="term" value="F:S-adenosyl-L-methionine binding"/>
    <property type="evidence" value="ECO:0007669"/>
    <property type="project" value="TreeGrafter"/>
</dbReference>
<keyword evidence="2" id="KW-1185">Reference proteome</keyword>
<proteinExistence type="predicted"/>
<dbReference type="HOGENOM" id="CLU_030330_0_0_7"/>
<dbReference type="KEGG" id="dsf:UWK_02824"/>
<name>M1PID3_DESSD</name>
<protein>
    <recommendedName>
        <fullName evidence="3">DNA repair photolyase</fullName>
    </recommendedName>
</protein>
<evidence type="ECO:0000313" key="2">
    <source>
        <dbReference type="Proteomes" id="UP000011721"/>
    </source>
</evidence>
<dbReference type="GO" id="GO:0042601">
    <property type="term" value="C:endospore-forming forespore"/>
    <property type="evidence" value="ECO:0007669"/>
    <property type="project" value="TreeGrafter"/>
</dbReference>
<dbReference type="PANTHER" id="PTHR37822:SF2">
    <property type="entry name" value="SPORE PHOTOPRODUCT LYASE"/>
    <property type="match status" value="1"/>
</dbReference>
<evidence type="ECO:0000313" key="1">
    <source>
        <dbReference type="EMBL" id="AGF79355.1"/>
    </source>
</evidence>
<dbReference type="AlphaFoldDB" id="M1PID3"/>
<sequence>MKQPRSWKDPSIYLTEIHVEESCMELEYTHQILERANLPHRVIPDRSDPEGIEGEYPENLIQGKHHLLLSKNRGHFFKPCPGTREYRCCDYQVLNIGMGCPMDCVYCILQAYLNKPWLTFFVNSSDLLGEMNAAFRAEPDRFFRIGTGEFTDSMALDRITCLSPQLVEFMADKSQAVLELKTKSAVIENLRDLKHNGRIILAWSLNSTSVMQKEEIRTATLEERLAAAAQCAQWGYKLAFHFDPIIDHPGWENGYEETITRLYQLVPAEQIVWISLGALRYLPALKTIGTERFPHSRIFYQEFIEGLDNKKRYFRPRRVALYTHIYSLLKKYAAPQTCIYFCMESDEIWREVMGFTPEEKGGIPLMLDRTVNG</sequence>
<dbReference type="GO" id="GO:0051539">
    <property type="term" value="F:4 iron, 4 sulfur cluster binding"/>
    <property type="evidence" value="ECO:0007669"/>
    <property type="project" value="TreeGrafter"/>
</dbReference>
<accession>M1PID3</accession>
<dbReference type="InterPro" id="IPR058240">
    <property type="entry name" value="rSAM_sf"/>
</dbReference>
<gene>
    <name evidence="1" type="ordered locus">UWK_02824</name>
</gene>
<dbReference type="PATRIC" id="fig|1167006.5.peg.3051"/>
<dbReference type="STRING" id="1167006.UWK_02824"/>
<dbReference type="OrthoDB" id="368646at2"/>
<evidence type="ECO:0008006" key="3">
    <source>
        <dbReference type="Google" id="ProtNLM"/>
    </source>
</evidence>
<dbReference type="GO" id="GO:0003913">
    <property type="term" value="F:DNA photolyase activity"/>
    <property type="evidence" value="ECO:0007669"/>
    <property type="project" value="TreeGrafter"/>
</dbReference>
<organism evidence="1 2">
    <name type="scientific">Desulfocapsa sulfexigens (strain DSM 10523 / SB164P1)</name>
    <dbReference type="NCBI Taxonomy" id="1167006"/>
    <lineage>
        <taxon>Bacteria</taxon>
        <taxon>Pseudomonadati</taxon>
        <taxon>Thermodesulfobacteriota</taxon>
        <taxon>Desulfobulbia</taxon>
        <taxon>Desulfobulbales</taxon>
        <taxon>Desulfocapsaceae</taxon>
        <taxon>Desulfocapsa</taxon>
    </lineage>
</organism>
<dbReference type="Gene3D" id="3.40.50.12110">
    <property type="match status" value="1"/>
</dbReference>
<dbReference type="InterPro" id="IPR049539">
    <property type="entry name" value="SPL"/>
</dbReference>
<dbReference type="SUPFAM" id="SSF102114">
    <property type="entry name" value="Radical SAM enzymes"/>
    <property type="match status" value="1"/>
</dbReference>
<dbReference type="Pfam" id="PF20903">
    <property type="entry name" value="SPL"/>
    <property type="match status" value="1"/>
</dbReference>
<reference evidence="2" key="1">
    <citation type="journal article" date="2013" name="Stand. Genomic Sci.">
        <title>Complete genome sequence of Desulfocapsa sulfexigens, a marine deltaproteobacterium specialized in disproportionating inorganic sulfur compounds.</title>
        <authorList>
            <person name="Finster K.W."/>
            <person name="Kjeldsen K.U."/>
            <person name="Kube M."/>
            <person name="Reinhardt R."/>
            <person name="Mussmann M."/>
            <person name="Amann R."/>
            <person name="Schreiber L."/>
        </authorList>
    </citation>
    <scope>NUCLEOTIDE SEQUENCE [LARGE SCALE GENOMIC DNA]</scope>
    <source>
        <strain evidence="2">DSM 10523 / SB164P1</strain>
    </source>
</reference>
<dbReference type="EMBL" id="CP003985">
    <property type="protein sequence ID" value="AGF79355.1"/>
    <property type="molecule type" value="Genomic_DNA"/>
</dbReference>